<comment type="caution">
    <text evidence="3">The sequence shown here is derived from an EMBL/GenBank/DDBJ whole genome shotgun (WGS) entry which is preliminary data.</text>
</comment>
<evidence type="ECO:0000259" key="2">
    <source>
        <dbReference type="Pfam" id="PF04504"/>
    </source>
</evidence>
<proteinExistence type="inferred from homology"/>
<dbReference type="AlphaFoldDB" id="A0ABD3A1C4"/>
<accession>A0ABD3A1C4</accession>
<name>A0ABD3A1C4_9GENT</name>
<evidence type="ECO:0000256" key="1">
    <source>
        <dbReference type="ARBA" id="ARBA00010820"/>
    </source>
</evidence>
<comment type="similarity">
    <text evidence="1">Belongs to the GeBP family.</text>
</comment>
<evidence type="ECO:0000313" key="4">
    <source>
        <dbReference type="Proteomes" id="UP001630127"/>
    </source>
</evidence>
<evidence type="ECO:0000313" key="3">
    <source>
        <dbReference type="EMBL" id="KAL3524587.1"/>
    </source>
</evidence>
<dbReference type="InterPro" id="IPR053932">
    <property type="entry name" value="GeBP-like_DBD"/>
</dbReference>
<dbReference type="Proteomes" id="UP001630127">
    <property type="component" value="Unassembled WGS sequence"/>
</dbReference>
<organism evidence="3 4">
    <name type="scientific">Cinchona calisaya</name>
    <dbReference type="NCBI Taxonomy" id="153742"/>
    <lineage>
        <taxon>Eukaryota</taxon>
        <taxon>Viridiplantae</taxon>
        <taxon>Streptophyta</taxon>
        <taxon>Embryophyta</taxon>
        <taxon>Tracheophyta</taxon>
        <taxon>Spermatophyta</taxon>
        <taxon>Magnoliopsida</taxon>
        <taxon>eudicotyledons</taxon>
        <taxon>Gunneridae</taxon>
        <taxon>Pentapetalae</taxon>
        <taxon>asterids</taxon>
        <taxon>lamiids</taxon>
        <taxon>Gentianales</taxon>
        <taxon>Rubiaceae</taxon>
        <taxon>Cinchonoideae</taxon>
        <taxon>Cinchoneae</taxon>
        <taxon>Cinchona</taxon>
    </lineage>
</organism>
<dbReference type="EMBL" id="JBJUIK010000006">
    <property type="protein sequence ID" value="KAL3524587.1"/>
    <property type="molecule type" value="Genomic_DNA"/>
</dbReference>
<keyword evidence="4" id="KW-1185">Reference proteome</keyword>
<protein>
    <recommendedName>
        <fullName evidence="2">Glabrous enhancer-binding protein-like DBD domain-containing protein</fullName>
    </recommendedName>
</protein>
<gene>
    <name evidence="3" type="ORF">ACH5RR_012959</name>
</gene>
<reference evidence="3 4" key="1">
    <citation type="submission" date="2024-11" db="EMBL/GenBank/DDBJ databases">
        <title>A near-complete genome assembly of Cinchona calisaya.</title>
        <authorList>
            <person name="Lian D.C."/>
            <person name="Zhao X.W."/>
            <person name="Wei L."/>
        </authorList>
    </citation>
    <scope>NUCLEOTIDE SEQUENCE [LARGE SCALE GENOMIC DNA]</scope>
    <source>
        <tissue evidence="3">Nenye</tissue>
    </source>
</reference>
<dbReference type="Pfam" id="PF04504">
    <property type="entry name" value="GeBP-like_DBD"/>
    <property type="match status" value="1"/>
</dbReference>
<feature type="domain" description="Glabrous enhancer-binding protein-like DBD" evidence="2">
    <location>
        <begin position="51"/>
        <end position="118"/>
    </location>
</feature>
<sequence length="130" mass="15490">MMKNPNHENHLILRSCAYLLSRSHYNMRQVEVQIGILRSWNLRGKRQVKPFERVWGLDDEIKLLKGMIQLKEKILAQPNDYEAILSYTRNSLCFQPTLLQLKEKIRGLREDYKDNTRTPHTNINFDHEAI</sequence>